<reference evidence="2" key="1">
    <citation type="submission" date="2022-11" db="UniProtKB">
        <authorList>
            <consortium name="WormBaseParasite"/>
        </authorList>
    </citation>
    <scope>IDENTIFICATION</scope>
</reference>
<evidence type="ECO:0000313" key="2">
    <source>
        <dbReference type="WBParaSite" id="PEQ_0000517201-mRNA-1"/>
    </source>
</evidence>
<protein>
    <submittedName>
        <fullName evidence="2">Uncharacterized protein</fullName>
    </submittedName>
</protein>
<sequence>MATSHEELFFKRSRLLDTNNVESRLRGLIATVCGAHTSSLESNLERLAHILTAEKDVFNERLLTLLPQWYCTLL</sequence>
<organism evidence="1 2">
    <name type="scientific">Parascaris equorum</name>
    <name type="common">Equine roundworm</name>
    <dbReference type="NCBI Taxonomy" id="6256"/>
    <lineage>
        <taxon>Eukaryota</taxon>
        <taxon>Metazoa</taxon>
        <taxon>Ecdysozoa</taxon>
        <taxon>Nematoda</taxon>
        <taxon>Chromadorea</taxon>
        <taxon>Rhabditida</taxon>
        <taxon>Spirurina</taxon>
        <taxon>Ascaridomorpha</taxon>
        <taxon>Ascaridoidea</taxon>
        <taxon>Ascarididae</taxon>
        <taxon>Parascaris</taxon>
    </lineage>
</organism>
<dbReference type="Proteomes" id="UP000887564">
    <property type="component" value="Unplaced"/>
</dbReference>
<accession>A0A914RK61</accession>
<name>A0A914RK61_PAREQ</name>
<evidence type="ECO:0000313" key="1">
    <source>
        <dbReference type="Proteomes" id="UP000887564"/>
    </source>
</evidence>
<dbReference type="WBParaSite" id="PEQ_0000517201-mRNA-1">
    <property type="protein sequence ID" value="PEQ_0000517201-mRNA-1"/>
    <property type="gene ID" value="PEQ_0000517201"/>
</dbReference>
<keyword evidence="1" id="KW-1185">Reference proteome</keyword>
<proteinExistence type="predicted"/>
<dbReference type="AlphaFoldDB" id="A0A914RK61"/>